<dbReference type="InterPro" id="IPR001048">
    <property type="entry name" value="Asp/Glu/Uridylate_kinase"/>
</dbReference>
<dbReference type="SUPFAM" id="SSF53633">
    <property type="entry name" value="Carbamate kinase-like"/>
    <property type="match status" value="1"/>
</dbReference>
<reference evidence="10" key="1">
    <citation type="submission" date="2023-03" db="EMBL/GenBank/DDBJ databases">
        <title>Chromosome-scale reference genome and RAD-based genetic map of yellow starthistle (Centaurea solstitialis) reveal putative structural variation and QTLs associated with invader traits.</title>
        <authorList>
            <person name="Reatini B."/>
            <person name="Cang F.A."/>
            <person name="Jiang Q."/>
            <person name="Mckibben M.T.W."/>
            <person name="Barker M.S."/>
            <person name="Rieseberg L.H."/>
            <person name="Dlugosch K.M."/>
        </authorList>
    </citation>
    <scope>NUCLEOTIDE SEQUENCE</scope>
    <source>
        <strain evidence="10">CAN-66</strain>
        <tissue evidence="10">Leaf</tissue>
    </source>
</reference>
<evidence type="ECO:0000256" key="7">
    <source>
        <dbReference type="SAM" id="MobiDB-lite"/>
    </source>
</evidence>
<accession>A0AA38SQD4</accession>
<dbReference type="GO" id="GO:0005737">
    <property type="term" value="C:cytoplasm"/>
    <property type="evidence" value="ECO:0007669"/>
    <property type="project" value="InterPro"/>
</dbReference>
<dbReference type="InterPro" id="IPR015963">
    <property type="entry name" value="Uridylate_kinase_bac"/>
</dbReference>
<feature type="region of interest" description="Disordered" evidence="7">
    <location>
        <begin position="49"/>
        <end position="114"/>
    </location>
</feature>
<comment type="caution">
    <text evidence="10">The sequence shown here is derived from an EMBL/GenBank/DDBJ whole genome shotgun (WGS) entry which is preliminary data.</text>
</comment>
<feature type="domain" description="Aspartate/glutamate/uridylate kinase" evidence="8">
    <location>
        <begin position="273"/>
        <end position="536"/>
    </location>
</feature>
<evidence type="ECO:0000256" key="5">
    <source>
        <dbReference type="ARBA" id="ARBA00032092"/>
    </source>
</evidence>
<dbReference type="Gene3D" id="1.10.10.60">
    <property type="entry name" value="Homeodomain-like"/>
    <property type="match status" value="1"/>
</dbReference>
<evidence type="ECO:0000259" key="8">
    <source>
        <dbReference type="Pfam" id="PF00696"/>
    </source>
</evidence>
<proteinExistence type="inferred from homology"/>
<keyword evidence="4" id="KW-0665">Pyrimidine biosynthesis</keyword>
<evidence type="ECO:0000256" key="4">
    <source>
        <dbReference type="ARBA" id="ARBA00022975"/>
    </source>
</evidence>
<organism evidence="10 11">
    <name type="scientific">Centaurea solstitialis</name>
    <name type="common">yellow star-thistle</name>
    <dbReference type="NCBI Taxonomy" id="347529"/>
    <lineage>
        <taxon>Eukaryota</taxon>
        <taxon>Viridiplantae</taxon>
        <taxon>Streptophyta</taxon>
        <taxon>Embryophyta</taxon>
        <taxon>Tracheophyta</taxon>
        <taxon>Spermatophyta</taxon>
        <taxon>Magnoliopsida</taxon>
        <taxon>eudicotyledons</taxon>
        <taxon>Gunneridae</taxon>
        <taxon>Pentapetalae</taxon>
        <taxon>asterids</taxon>
        <taxon>campanulids</taxon>
        <taxon>Asterales</taxon>
        <taxon>Asteraceae</taxon>
        <taxon>Carduoideae</taxon>
        <taxon>Cardueae</taxon>
        <taxon>Centaureinae</taxon>
        <taxon>Centaurea</taxon>
    </lineage>
</organism>
<dbReference type="Pfam" id="PF13837">
    <property type="entry name" value="Myb_DNA-bind_4"/>
    <property type="match status" value="1"/>
</dbReference>
<evidence type="ECO:0000256" key="2">
    <source>
        <dbReference type="ARBA" id="ARBA00007614"/>
    </source>
</evidence>
<feature type="compositionally biased region" description="Low complexity" evidence="7">
    <location>
        <begin position="49"/>
        <end position="69"/>
    </location>
</feature>
<dbReference type="EC" id="2.7.4.22" evidence="3"/>
<feature type="compositionally biased region" description="Low complexity" evidence="7">
    <location>
        <begin position="23"/>
        <end position="33"/>
    </location>
</feature>
<dbReference type="CDD" id="cd04254">
    <property type="entry name" value="AAK_UMPK-PyrH-Ec"/>
    <property type="match status" value="1"/>
</dbReference>
<evidence type="ECO:0000256" key="1">
    <source>
        <dbReference type="ARBA" id="ARBA00004791"/>
    </source>
</evidence>
<dbReference type="GO" id="GO:0033862">
    <property type="term" value="F:UMP kinase activity"/>
    <property type="evidence" value="ECO:0007669"/>
    <property type="project" value="UniProtKB-EC"/>
</dbReference>
<name>A0AA38SQD4_9ASTR</name>
<evidence type="ECO:0000313" key="10">
    <source>
        <dbReference type="EMBL" id="KAJ9546099.1"/>
    </source>
</evidence>
<dbReference type="PANTHER" id="PTHR42833">
    <property type="entry name" value="URIDYLATE KINASE"/>
    <property type="match status" value="1"/>
</dbReference>
<keyword evidence="6" id="KW-0175">Coiled coil</keyword>
<dbReference type="EMBL" id="JARYMX010000006">
    <property type="protein sequence ID" value="KAJ9546099.1"/>
    <property type="molecule type" value="Genomic_DNA"/>
</dbReference>
<feature type="compositionally biased region" description="Gly residues" evidence="7">
    <location>
        <begin position="217"/>
        <end position="229"/>
    </location>
</feature>
<feature type="coiled-coil region" evidence="6">
    <location>
        <begin position="160"/>
        <end position="187"/>
    </location>
</feature>
<evidence type="ECO:0000259" key="9">
    <source>
        <dbReference type="Pfam" id="PF13837"/>
    </source>
</evidence>
<evidence type="ECO:0000313" key="11">
    <source>
        <dbReference type="Proteomes" id="UP001172457"/>
    </source>
</evidence>
<keyword evidence="11" id="KW-1185">Reference proteome</keyword>
<dbReference type="Pfam" id="PF00696">
    <property type="entry name" value="AA_kinase"/>
    <property type="match status" value="1"/>
</dbReference>
<gene>
    <name evidence="10" type="ORF">OSB04_025806</name>
</gene>
<dbReference type="InterPro" id="IPR044822">
    <property type="entry name" value="Myb_DNA-bind_4"/>
</dbReference>
<feature type="compositionally biased region" description="Polar residues" evidence="7">
    <location>
        <begin position="255"/>
        <end position="265"/>
    </location>
</feature>
<dbReference type="Gene3D" id="3.40.1160.10">
    <property type="entry name" value="Acetylglutamate kinase-like"/>
    <property type="match status" value="2"/>
</dbReference>
<dbReference type="Proteomes" id="UP001172457">
    <property type="component" value="Chromosome 6"/>
</dbReference>
<feature type="region of interest" description="Disordered" evidence="7">
    <location>
        <begin position="1"/>
        <end position="33"/>
    </location>
</feature>
<comment type="pathway">
    <text evidence="1">Pyrimidine metabolism; CTP biosynthesis via de novo pathway; UDP from UMP (UMPK route): step 1/1.</text>
</comment>
<sequence>MASSTNVESPPIAGEGSSNNNVTTTATTATTTTTDTLAIAAAAVAAAAESSPAATAAAATESSPATPAAVNSPGTAEEVTKTSEITPNGRRSKKQKLDSGAGGTAGAGDHRREREEWSDAAIAILLDSYTEKFMALNRSNLRGKDWLVVAELVAESGGGDKQSRKSVEQCKNKIDNLKKRYKLETQRMEINGSASSWIWYKKMDVVFGSVTGTPAKSGGGGGGGGGGGAMTSDDERSVGGASSPHRLRRSARLAPTSTPVRNNSKAATSIKWKRVVFKVSGTALAGSGQSIDPKVALQIAEEVATASRNGVEVAIIIGGRNFFCGDSWVSSTDLDRPTAYQIGVTTKLKIILTSTSSNVTSSVGYPVKAKDPLRSRVNVRNVRSGFELLIAFNLKPIHEFMMATVMNSVLLQSALEKLGIQTRVQSAFLMPEIAEPYNRLRAMRHLDKGRVVIFGGVGAGTGNPLFTTDTAAALRASEINADAVIKGTNVNGIFDKHKVLLDQMSFRDAISKGSAAMDLMAIQFCEENAIPVVLFNMLEPGNVAKALTGKQVGTLID</sequence>
<dbReference type="InterPro" id="IPR036393">
    <property type="entry name" value="AceGlu_kinase-like_sf"/>
</dbReference>
<dbReference type="PANTHER" id="PTHR42833:SF7">
    <property type="entry name" value="UMP KINASE"/>
    <property type="match status" value="1"/>
</dbReference>
<evidence type="ECO:0000256" key="3">
    <source>
        <dbReference type="ARBA" id="ARBA00012899"/>
    </source>
</evidence>
<dbReference type="GO" id="GO:0006225">
    <property type="term" value="P:UDP biosynthetic process"/>
    <property type="evidence" value="ECO:0007669"/>
    <property type="project" value="TreeGrafter"/>
</dbReference>
<comment type="similarity">
    <text evidence="2">Belongs to the UMP kinase family.</text>
</comment>
<dbReference type="AlphaFoldDB" id="A0AA38SQD4"/>
<feature type="domain" description="Myb/SANT-like DNA-binding" evidence="9">
    <location>
        <begin position="114"/>
        <end position="204"/>
    </location>
</feature>
<evidence type="ECO:0000256" key="6">
    <source>
        <dbReference type="SAM" id="Coils"/>
    </source>
</evidence>
<feature type="region of interest" description="Disordered" evidence="7">
    <location>
        <begin position="213"/>
        <end position="265"/>
    </location>
</feature>
<protein>
    <recommendedName>
        <fullName evidence="3">UMP kinase</fullName>
        <ecNumber evidence="3">2.7.4.22</ecNumber>
    </recommendedName>
    <alternativeName>
        <fullName evidence="5">Uridine monophosphate kinase</fullName>
    </alternativeName>
</protein>